<proteinExistence type="predicted"/>
<gene>
    <name evidence="1" type="ORF">LACBIDRAFT_309111</name>
</gene>
<dbReference type="Gene3D" id="3.20.20.20">
    <property type="entry name" value="Dihydropteroate synthase-like"/>
    <property type="match status" value="1"/>
</dbReference>
<accession>B0CVK7</accession>
<dbReference type="RefSeq" id="XP_001876260.1">
    <property type="nucleotide sequence ID" value="XM_001876225.1"/>
</dbReference>
<dbReference type="InParanoid" id="B0CVK7"/>
<dbReference type="InterPro" id="IPR011005">
    <property type="entry name" value="Dihydropteroate_synth-like_sf"/>
</dbReference>
<protein>
    <submittedName>
        <fullName evidence="1">Predicted protein</fullName>
    </submittedName>
</protein>
<dbReference type="GeneID" id="6071757"/>
<dbReference type="Proteomes" id="UP000001194">
    <property type="component" value="Unassembled WGS sequence"/>
</dbReference>
<evidence type="ECO:0000313" key="1">
    <source>
        <dbReference type="EMBL" id="EDR13762.1"/>
    </source>
</evidence>
<name>B0CVK7_LACBS</name>
<dbReference type="AlphaFoldDB" id="B0CVK7"/>
<dbReference type="HOGENOM" id="CLU_2722640_0_0_1"/>
<dbReference type="OrthoDB" id="615426at2759"/>
<keyword evidence="2" id="KW-1185">Reference proteome</keyword>
<sequence length="72" mass="8014">MHSLSPTIFWKWKRIAREYATPCVLMHSRGEVGQNKGYKVMYGYAGPRGAVIEGVGVELGQRVDAVVRYGEG</sequence>
<dbReference type="STRING" id="486041.B0CVK7"/>
<reference evidence="1 2" key="1">
    <citation type="journal article" date="2008" name="Nature">
        <title>The genome of Laccaria bicolor provides insights into mycorrhizal symbiosis.</title>
        <authorList>
            <person name="Martin F."/>
            <person name="Aerts A."/>
            <person name="Ahren D."/>
            <person name="Brun A."/>
            <person name="Danchin E.G.J."/>
            <person name="Duchaussoy F."/>
            <person name="Gibon J."/>
            <person name="Kohler A."/>
            <person name="Lindquist E."/>
            <person name="Pereda V."/>
            <person name="Salamov A."/>
            <person name="Shapiro H.J."/>
            <person name="Wuyts J."/>
            <person name="Blaudez D."/>
            <person name="Buee M."/>
            <person name="Brokstein P."/>
            <person name="Canbaeck B."/>
            <person name="Cohen D."/>
            <person name="Courty P.E."/>
            <person name="Coutinho P.M."/>
            <person name="Delaruelle C."/>
            <person name="Detter J.C."/>
            <person name="Deveau A."/>
            <person name="DiFazio S."/>
            <person name="Duplessis S."/>
            <person name="Fraissinet-Tachet L."/>
            <person name="Lucic E."/>
            <person name="Frey-Klett P."/>
            <person name="Fourrey C."/>
            <person name="Feussner I."/>
            <person name="Gay G."/>
            <person name="Grimwood J."/>
            <person name="Hoegger P.J."/>
            <person name="Jain P."/>
            <person name="Kilaru S."/>
            <person name="Labbe J."/>
            <person name="Lin Y.C."/>
            <person name="Legue V."/>
            <person name="Le Tacon F."/>
            <person name="Marmeisse R."/>
            <person name="Melayah D."/>
            <person name="Montanini B."/>
            <person name="Muratet M."/>
            <person name="Nehls U."/>
            <person name="Niculita-Hirzel H."/>
            <person name="Oudot-Le Secq M.P."/>
            <person name="Peter M."/>
            <person name="Quesneville H."/>
            <person name="Rajashekar B."/>
            <person name="Reich M."/>
            <person name="Rouhier N."/>
            <person name="Schmutz J."/>
            <person name="Yin T."/>
            <person name="Chalot M."/>
            <person name="Henrissat B."/>
            <person name="Kuees U."/>
            <person name="Lucas S."/>
            <person name="Van de Peer Y."/>
            <person name="Podila G.K."/>
            <person name="Polle A."/>
            <person name="Pukkila P.J."/>
            <person name="Richardson P.M."/>
            <person name="Rouze P."/>
            <person name="Sanders I.R."/>
            <person name="Stajich J.E."/>
            <person name="Tunlid A."/>
            <person name="Tuskan G."/>
            <person name="Grigoriev I.V."/>
        </authorList>
    </citation>
    <scope>NUCLEOTIDE SEQUENCE [LARGE SCALE GENOMIC DNA]</scope>
    <source>
        <strain evidence="2">S238N-H82 / ATCC MYA-4686</strain>
    </source>
</reference>
<evidence type="ECO:0000313" key="2">
    <source>
        <dbReference type="Proteomes" id="UP000001194"/>
    </source>
</evidence>
<dbReference type="KEGG" id="lbc:LACBIDRAFT_309111"/>
<dbReference type="EMBL" id="DS547093">
    <property type="protein sequence ID" value="EDR13762.1"/>
    <property type="molecule type" value="Genomic_DNA"/>
</dbReference>
<organism evidence="2">
    <name type="scientific">Laccaria bicolor (strain S238N-H82 / ATCC MYA-4686)</name>
    <name type="common">Bicoloured deceiver</name>
    <name type="synonym">Laccaria laccata var. bicolor</name>
    <dbReference type="NCBI Taxonomy" id="486041"/>
    <lineage>
        <taxon>Eukaryota</taxon>
        <taxon>Fungi</taxon>
        <taxon>Dikarya</taxon>
        <taxon>Basidiomycota</taxon>
        <taxon>Agaricomycotina</taxon>
        <taxon>Agaricomycetes</taxon>
        <taxon>Agaricomycetidae</taxon>
        <taxon>Agaricales</taxon>
        <taxon>Agaricineae</taxon>
        <taxon>Hydnangiaceae</taxon>
        <taxon>Laccaria</taxon>
    </lineage>
</organism>